<dbReference type="GO" id="GO:0005654">
    <property type="term" value="C:nucleoplasm"/>
    <property type="evidence" value="ECO:0007669"/>
    <property type="project" value="UniProtKB-SubCell"/>
</dbReference>
<sequence>MGIEEETDRTVFIRNLDTKVTEELLFELFLQAGPLVKTKIPKDSDGRQKTFGFAVYKHDVSVPYAVQLLNGTMLNGRNIHVQFRSGSSHCSNPGNSQNSSPASTPNPHGQRTPAQFSSPPYTPPHQMQRSFSSPDNLQKHAMMNNMMWQTHMKQMDQLNGSLKPPQRQTFGGGKSASGDSRHHDNTPYRHHASQNNSTGRSQRYAEEPGSGRHQQHGHGRESHHHHHQHQSNRSGNRHYDNRGGNRPYDDRGSNRGYQDSRWQRY</sequence>
<dbReference type="PANTHER" id="PTHR13798">
    <property type="entry name" value="RNA BINDING MOTIF RBM PROTEIN -RELATED"/>
    <property type="match status" value="1"/>
</dbReference>
<reference evidence="9" key="2">
    <citation type="submission" date="2025-04" db="UniProtKB">
        <authorList>
            <consortium name="RefSeq"/>
        </authorList>
    </citation>
    <scope>IDENTIFICATION</scope>
</reference>
<organism evidence="7">
    <name type="scientific">Pundamilia nyererei</name>
    <dbReference type="NCBI Taxonomy" id="303518"/>
    <lineage>
        <taxon>Eukaryota</taxon>
        <taxon>Metazoa</taxon>
        <taxon>Chordata</taxon>
        <taxon>Craniata</taxon>
        <taxon>Vertebrata</taxon>
        <taxon>Euteleostomi</taxon>
        <taxon>Actinopterygii</taxon>
        <taxon>Neopterygii</taxon>
        <taxon>Teleostei</taxon>
        <taxon>Neoteleostei</taxon>
        <taxon>Acanthomorphata</taxon>
        <taxon>Ovalentaria</taxon>
        <taxon>Cichlomorphae</taxon>
        <taxon>Cichliformes</taxon>
        <taxon>Cichlidae</taxon>
        <taxon>African cichlids</taxon>
        <taxon>Pseudocrenilabrinae</taxon>
        <taxon>Haplochromini</taxon>
        <taxon>Pundamilia</taxon>
    </lineage>
</organism>
<dbReference type="GeneTree" id="ENSGT00870000136493"/>
<dbReference type="PROSITE" id="PS50102">
    <property type="entry name" value="RRM"/>
    <property type="match status" value="1"/>
</dbReference>
<dbReference type="InterPro" id="IPR035979">
    <property type="entry name" value="RBD_domain_sf"/>
</dbReference>
<dbReference type="Proteomes" id="UP000695023">
    <property type="component" value="Unplaced"/>
</dbReference>
<dbReference type="CDD" id="cd12336">
    <property type="entry name" value="RRM_RBM7_like"/>
    <property type="match status" value="1"/>
</dbReference>
<keyword evidence="2 4" id="KW-0694">RNA-binding</keyword>
<feature type="compositionally biased region" description="Basic residues" evidence="5">
    <location>
        <begin position="213"/>
        <end position="230"/>
    </location>
</feature>
<dbReference type="InterPro" id="IPR000504">
    <property type="entry name" value="RRM_dom"/>
</dbReference>
<dbReference type="PANTHER" id="PTHR13798:SF11">
    <property type="entry name" value="RNA-BINDING PROTEIN 7-RELATED"/>
    <property type="match status" value="1"/>
</dbReference>
<name>A0A3B4G1J1_9CICH</name>
<dbReference type="GO" id="GO:0003727">
    <property type="term" value="F:single-stranded RNA binding"/>
    <property type="evidence" value="ECO:0007669"/>
    <property type="project" value="TreeGrafter"/>
</dbReference>
<dbReference type="InterPro" id="IPR052285">
    <property type="entry name" value="NEXT_complex_subunit"/>
</dbReference>
<dbReference type="Ensembl" id="ENSPNYT00000016351.1">
    <property type="protein sequence ID" value="ENSPNYP00000015949.1"/>
    <property type="gene ID" value="ENSPNYG00000012084.1"/>
</dbReference>
<evidence type="ECO:0000259" key="6">
    <source>
        <dbReference type="PROSITE" id="PS50102"/>
    </source>
</evidence>
<dbReference type="SUPFAM" id="SSF54928">
    <property type="entry name" value="RNA-binding domain, RBD"/>
    <property type="match status" value="1"/>
</dbReference>
<dbReference type="Pfam" id="PF00076">
    <property type="entry name" value="RRM_1"/>
    <property type="match status" value="1"/>
</dbReference>
<gene>
    <name evidence="9" type="primary">LOC102200698</name>
</gene>
<dbReference type="GO" id="GO:0000381">
    <property type="term" value="P:regulation of alternative mRNA splicing, via spliceosome"/>
    <property type="evidence" value="ECO:0007669"/>
    <property type="project" value="TreeGrafter"/>
</dbReference>
<dbReference type="CTD" id="10179"/>
<accession>A0A3B4G1J1</accession>
<feature type="region of interest" description="Disordered" evidence="5">
    <location>
        <begin position="158"/>
        <end position="265"/>
    </location>
</feature>
<evidence type="ECO:0000313" key="7">
    <source>
        <dbReference type="Ensembl" id="ENSPNYP00000015949.1"/>
    </source>
</evidence>
<comment type="subcellular location">
    <subcellularLocation>
        <location evidence="1">Nucleus</location>
        <location evidence="1">Nucleoplasm</location>
    </subcellularLocation>
</comment>
<evidence type="ECO:0000256" key="5">
    <source>
        <dbReference type="SAM" id="MobiDB-lite"/>
    </source>
</evidence>
<keyword evidence="3" id="KW-0539">Nucleus</keyword>
<reference evidence="7" key="1">
    <citation type="submission" date="2023-09" db="UniProtKB">
        <authorList>
            <consortium name="Ensembl"/>
        </authorList>
    </citation>
    <scope>IDENTIFICATION</scope>
</reference>
<feature type="domain" description="RRM" evidence="6">
    <location>
        <begin position="9"/>
        <end position="86"/>
    </location>
</feature>
<dbReference type="STRING" id="303518.ENSPNYP00000015949"/>
<keyword evidence="8" id="KW-1185">Reference proteome</keyword>
<dbReference type="RefSeq" id="XP_005720698.1">
    <property type="nucleotide sequence ID" value="XM_005720641.1"/>
</dbReference>
<evidence type="ECO:0000256" key="2">
    <source>
        <dbReference type="ARBA" id="ARBA00022884"/>
    </source>
</evidence>
<proteinExistence type="predicted"/>
<dbReference type="InterPro" id="IPR012677">
    <property type="entry name" value="Nucleotide-bd_a/b_plait_sf"/>
</dbReference>
<evidence type="ECO:0000256" key="4">
    <source>
        <dbReference type="PROSITE-ProRule" id="PRU00176"/>
    </source>
</evidence>
<dbReference type="OrthoDB" id="407442at2759"/>
<protein>
    <submittedName>
        <fullName evidence="7 9">RNA-binding protein 7-like</fullName>
    </submittedName>
</protein>
<dbReference type="Gene3D" id="3.30.70.330">
    <property type="match status" value="1"/>
</dbReference>
<dbReference type="SMART" id="SM00360">
    <property type="entry name" value="RRM"/>
    <property type="match status" value="1"/>
</dbReference>
<dbReference type="GO" id="GO:0021693">
    <property type="term" value="P:cerebellar Purkinje cell layer structural organization"/>
    <property type="evidence" value="ECO:0007669"/>
    <property type="project" value="Ensembl"/>
</dbReference>
<evidence type="ECO:0000313" key="9">
    <source>
        <dbReference type="RefSeq" id="XP_005720698.1"/>
    </source>
</evidence>
<dbReference type="GO" id="GO:0007409">
    <property type="term" value="P:axonogenesis"/>
    <property type="evidence" value="ECO:0007669"/>
    <property type="project" value="Ensembl"/>
</dbReference>
<evidence type="ECO:0000256" key="3">
    <source>
        <dbReference type="ARBA" id="ARBA00023242"/>
    </source>
</evidence>
<evidence type="ECO:0000313" key="8">
    <source>
        <dbReference type="Proteomes" id="UP000695023"/>
    </source>
</evidence>
<dbReference type="AlphaFoldDB" id="A0A3B4G1J1"/>
<evidence type="ECO:0000256" key="1">
    <source>
        <dbReference type="ARBA" id="ARBA00004642"/>
    </source>
</evidence>
<feature type="region of interest" description="Disordered" evidence="5">
    <location>
        <begin position="84"/>
        <end position="133"/>
    </location>
</feature>
<feature type="compositionally biased region" description="Basic and acidic residues" evidence="5">
    <location>
        <begin position="237"/>
        <end position="253"/>
    </location>
</feature>